<organism evidence="7 8">
    <name type="scientific">Aeromicrobium phragmitis</name>
    <dbReference type="NCBI Taxonomy" id="2478914"/>
    <lineage>
        <taxon>Bacteria</taxon>
        <taxon>Bacillati</taxon>
        <taxon>Actinomycetota</taxon>
        <taxon>Actinomycetes</taxon>
        <taxon>Propionibacteriales</taxon>
        <taxon>Nocardioidaceae</taxon>
        <taxon>Aeromicrobium</taxon>
    </lineage>
</organism>
<comment type="similarity">
    <text evidence="2">Belongs to the bacterial solute-binding protein 5 family.</text>
</comment>
<comment type="caution">
    <text evidence="7">The sequence shown here is derived from an EMBL/GenBank/DDBJ whole genome shotgun (WGS) entry which is preliminary data.</text>
</comment>
<accession>A0A3L8PIU1</accession>
<dbReference type="InterPro" id="IPR000914">
    <property type="entry name" value="SBP_5_dom"/>
</dbReference>
<dbReference type="GO" id="GO:1904680">
    <property type="term" value="F:peptide transmembrane transporter activity"/>
    <property type="evidence" value="ECO:0007669"/>
    <property type="project" value="TreeGrafter"/>
</dbReference>
<keyword evidence="8" id="KW-1185">Reference proteome</keyword>
<name>A0A3L8PIU1_9ACTN</name>
<dbReference type="PROSITE" id="PS51257">
    <property type="entry name" value="PROKAR_LIPOPROTEIN"/>
    <property type="match status" value="1"/>
</dbReference>
<dbReference type="PANTHER" id="PTHR30290">
    <property type="entry name" value="PERIPLASMIC BINDING COMPONENT OF ABC TRANSPORTER"/>
    <property type="match status" value="1"/>
</dbReference>
<protein>
    <recommendedName>
        <fullName evidence="6">Solute-binding protein family 5 domain-containing protein</fullName>
    </recommendedName>
</protein>
<dbReference type="Pfam" id="PF00496">
    <property type="entry name" value="SBP_bac_5"/>
    <property type="match status" value="1"/>
</dbReference>
<dbReference type="EMBL" id="RDBF01000008">
    <property type="protein sequence ID" value="RLV55336.1"/>
    <property type="molecule type" value="Genomic_DNA"/>
</dbReference>
<dbReference type="AlphaFoldDB" id="A0A3L8PIU1"/>
<dbReference type="GO" id="GO:0042597">
    <property type="term" value="C:periplasmic space"/>
    <property type="evidence" value="ECO:0007669"/>
    <property type="project" value="UniProtKB-ARBA"/>
</dbReference>
<dbReference type="PANTHER" id="PTHR30290:SF10">
    <property type="entry name" value="PERIPLASMIC OLIGOPEPTIDE-BINDING PROTEIN-RELATED"/>
    <property type="match status" value="1"/>
</dbReference>
<dbReference type="Proteomes" id="UP000282515">
    <property type="component" value="Unassembled WGS sequence"/>
</dbReference>
<keyword evidence="4 5" id="KW-0732">Signal</keyword>
<dbReference type="PIRSF" id="PIRSF002741">
    <property type="entry name" value="MppA"/>
    <property type="match status" value="1"/>
</dbReference>
<feature type="signal peptide" evidence="5">
    <location>
        <begin position="1"/>
        <end position="21"/>
    </location>
</feature>
<evidence type="ECO:0000259" key="6">
    <source>
        <dbReference type="Pfam" id="PF00496"/>
    </source>
</evidence>
<dbReference type="GO" id="GO:0015833">
    <property type="term" value="P:peptide transport"/>
    <property type="evidence" value="ECO:0007669"/>
    <property type="project" value="TreeGrafter"/>
</dbReference>
<dbReference type="InterPro" id="IPR039424">
    <property type="entry name" value="SBP_5"/>
</dbReference>
<keyword evidence="3" id="KW-0813">Transport</keyword>
<dbReference type="OrthoDB" id="9796817at2"/>
<evidence type="ECO:0000256" key="1">
    <source>
        <dbReference type="ARBA" id="ARBA00004196"/>
    </source>
</evidence>
<evidence type="ECO:0000256" key="3">
    <source>
        <dbReference type="ARBA" id="ARBA00022448"/>
    </source>
</evidence>
<dbReference type="GO" id="GO:0043190">
    <property type="term" value="C:ATP-binding cassette (ABC) transporter complex"/>
    <property type="evidence" value="ECO:0007669"/>
    <property type="project" value="InterPro"/>
</dbReference>
<evidence type="ECO:0000313" key="7">
    <source>
        <dbReference type="EMBL" id="RLV55336.1"/>
    </source>
</evidence>
<dbReference type="Gene3D" id="3.10.105.10">
    <property type="entry name" value="Dipeptide-binding Protein, Domain 3"/>
    <property type="match status" value="1"/>
</dbReference>
<evidence type="ECO:0000256" key="2">
    <source>
        <dbReference type="ARBA" id="ARBA00005695"/>
    </source>
</evidence>
<dbReference type="Gene3D" id="3.90.76.10">
    <property type="entry name" value="Dipeptide-binding Protein, Domain 1"/>
    <property type="match status" value="1"/>
</dbReference>
<sequence length="515" mass="56091">MKNIFDAARWIATAALVAALAACGSGGGSSEGRDASKLTVGSLLMPSSLDPVHVTGGHDMTFLRLIYDRLLETDPSTGQVTEGLATEWGYSEDGTAFHLTLREGVTFSDGTPLDAEAVKANLERNFEMTKLGLITSVASVEVVSPTELKLVMADDSKWLAEQLAHNSGYMVSPAAFEGTDDVSGNPIGSGPYRIASNVSGSQIVFEKNPDYWNEDRGFYETIDLKFFKTPVSMNQALQSGQIQVAARTALTDIDSLSKAQDIEVEVDPSLAHYHVQFNMASPAMQDVRVREAFNYALDREALAEAGTAGYGEPTQSMYPSDSEYSSEETQSLWSYDPDRAKQLLADAGFADGVELSCVTYTGSGYETSSPYILEQLDAVGIRVDLEVSELSEVMAKFYKGGDIAAAEQAPDCYFTSWPSQPTPRDTFNAEFGKSIYNVGHAEVVDFDLLAEFERTLDHEQRVKLAHQIQVAAAENPNMANMFTKPKAFAHHTSVQPHEPNLLEFDIDMAALRPAE</sequence>
<feature type="chain" id="PRO_5039583132" description="Solute-binding protein family 5 domain-containing protein" evidence="5">
    <location>
        <begin position="22"/>
        <end position="515"/>
    </location>
</feature>
<reference evidence="7 8" key="1">
    <citation type="submission" date="2018-10" db="EMBL/GenBank/DDBJ databases">
        <title>Aeromicrobium sp. 9W16Y-2 whole genome shotgun sequence.</title>
        <authorList>
            <person name="Li F."/>
        </authorList>
    </citation>
    <scope>NUCLEOTIDE SEQUENCE [LARGE SCALE GENOMIC DNA]</scope>
    <source>
        <strain evidence="7 8">9W16Y-2</strain>
    </source>
</reference>
<dbReference type="InterPro" id="IPR030678">
    <property type="entry name" value="Peptide/Ni-bd"/>
</dbReference>
<dbReference type="GO" id="GO:0030313">
    <property type="term" value="C:cell envelope"/>
    <property type="evidence" value="ECO:0007669"/>
    <property type="project" value="UniProtKB-SubCell"/>
</dbReference>
<evidence type="ECO:0000256" key="4">
    <source>
        <dbReference type="ARBA" id="ARBA00022729"/>
    </source>
</evidence>
<proteinExistence type="inferred from homology"/>
<evidence type="ECO:0000256" key="5">
    <source>
        <dbReference type="SAM" id="SignalP"/>
    </source>
</evidence>
<feature type="domain" description="Solute-binding protein family 5" evidence="6">
    <location>
        <begin position="80"/>
        <end position="432"/>
    </location>
</feature>
<dbReference type="Gene3D" id="3.40.190.10">
    <property type="entry name" value="Periplasmic binding protein-like II"/>
    <property type="match status" value="1"/>
</dbReference>
<comment type="subcellular location">
    <subcellularLocation>
        <location evidence="1">Cell envelope</location>
    </subcellularLocation>
</comment>
<evidence type="ECO:0000313" key="8">
    <source>
        <dbReference type="Proteomes" id="UP000282515"/>
    </source>
</evidence>
<gene>
    <name evidence="7" type="ORF">D9V41_11285</name>
</gene>
<dbReference type="SUPFAM" id="SSF53850">
    <property type="entry name" value="Periplasmic binding protein-like II"/>
    <property type="match status" value="1"/>
</dbReference>
<dbReference type="RefSeq" id="WP_121794676.1">
    <property type="nucleotide sequence ID" value="NZ_RDBF01000008.1"/>
</dbReference>